<evidence type="ECO:0000256" key="1">
    <source>
        <dbReference type="SAM" id="MobiDB-lite"/>
    </source>
</evidence>
<feature type="region of interest" description="Disordered" evidence="1">
    <location>
        <begin position="22"/>
        <end position="52"/>
    </location>
</feature>
<comment type="caution">
    <text evidence="2">The sequence shown here is derived from an EMBL/GenBank/DDBJ whole genome shotgun (WGS) entry which is preliminary data.</text>
</comment>
<proteinExistence type="predicted"/>
<evidence type="ECO:0000313" key="3">
    <source>
        <dbReference type="Proteomes" id="UP001642540"/>
    </source>
</evidence>
<organism evidence="2 3">
    <name type="scientific">Orchesella dallaii</name>
    <dbReference type="NCBI Taxonomy" id="48710"/>
    <lineage>
        <taxon>Eukaryota</taxon>
        <taxon>Metazoa</taxon>
        <taxon>Ecdysozoa</taxon>
        <taxon>Arthropoda</taxon>
        <taxon>Hexapoda</taxon>
        <taxon>Collembola</taxon>
        <taxon>Entomobryomorpha</taxon>
        <taxon>Entomobryoidea</taxon>
        <taxon>Orchesellidae</taxon>
        <taxon>Orchesellinae</taxon>
        <taxon>Orchesella</taxon>
    </lineage>
</organism>
<reference evidence="2 3" key="1">
    <citation type="submission" date="2024-08" db="EMBL/GenBank/DDBJ databases">
        <authorList>
            <person name="Cucini C."/>
            <person name="Frati F."/>
        </authorList>
    </citation>
    <scope>NUCLEOTIDE SEQUENCE [LARGE SCALE GENOMIC DNA]</scope>
</reference>
<sequence length="143" mass="16826">MFSGEGVGGEVLPVVMEVEVTTTPSDSEEGGCRQHDRPRSNSALNPPLPINRTPPFRNAKGFGNWLYEQLDGKTFMKVYLRFIRYCQNFKIHELVRFGKCYFRDVERLHFLKGVFIVAPSQEQKKYVNRLLEKEWQKMLRRRN</sequence>
<name>A0ABP1QVT5_9HEXA</name>
<accession>A0ABP1QVT5</accession>
<dbReference type="EMBL" id="CAXLJM020000045">
    <property type="protein sequence ID" value="CAL8110555.1"/>
    <property type="molecule type" value="Genomic_DNA"/>
</dbReference>
<protein>
    <submittedName>
        <fullName evidence="2">Uncharacterized protein</fullName>
    </submittedName>
</protein>
<gene>
    <name evidence="2" type="ORF">ODALV1_LOCUS14351</name>
</gene>
<feature type="compositionally biased region" description="Basic and acidic residues" evidence="1">
    <location>
        <begin position="30"/>
        <end position="39"/>
    </location>
</feature>
<evidence type="ECO:0000313" key="2">
    <source>
        <dbReference type="EMBL" id="CAL8110555.1"/>
    </source>
</evidence>
<dbReference type="Proteomes" id="UP001642540">
    <property type="component" value="Unassembled WGS sequence"/>
</dbReference>
<keyword evidence="3" id="KW-1185">Reference proteome</keyword>